<proteinExistence type="predicted"/>
<dbReference type="InterPro" id="IPR036412">
    <property type="entry name" value="HAD-like_sf"/>
</dbReference>
<dbReference type="EMBL" id="NJIH01000006">
    <property type="protein sequence ID" value="OWT60072.1"/>
    <property type="molecule type" value="Genomic_DNA"/>
</dbReference>
<comment type="caution">
    <text evidence="1">The sequence shown here is derived from an EMBL/GenBank/DDBJ whole genome shotgun (WGS) entry which is preliminary data.</text>
</comment>
<gene>
    <name evidence="1" type="ORF">CEY11_10370</name>
</gene>
<accession>A0A225MGQ6</accession>
<evidence type="ECO:0000313" key="1">
    <source>
        <dbReference type="EMBL" id="OWT60072.1"/>
    </source>
</evidence>
<evidence type="ECO:0000313" key="2">
    <source>
        <dbReference type="Proteomes" id="UP000214603"/>
    </source>
</evidence>
<dbReference type="OrthoDB" id="152220at2"/>
<dbReference type="Gene3D" id="1.10.286.50">
    <property type="match status" value="1"/>
</dbReference>
<dbReference type="InterPro" id="IPR023214">
    <property type="entry name" value="HAD_sf"/>
</dbReference>
<protein>
    <submittedName>
        <fullName evidence="1">Haloacid dehalogenase</fullName>
    </submittedName>
</protein>
<dbReference type="SUPFAM" id="SSF56784">
    <property type="entry name" value="HAD-like"/>
    <property type="match status" value="1"/>
</dbReference>
<dbReference type="RefSeq" id="WP_088603330.1">
    <property type="nucleotide sequence ID" value="NZ_NJIH01000006.1"/>
</dbReference>
<reference evidence="2" key="1">
    <citation type="submission" date="2017-06" db="EMBL/GenBank/DDBJ databases">
        <title>Herbaspirillum phytohormonus sp. nov., isolated from the root nodule of Robinia pseudoacacia in lead-zinc mine.</title>
        <authorList>
            <person name="Fan M."/>
            <person name="Lin Y."/>
        </authorList>
    </citation>
    <scope>NUCLEOTIDE SEQUENCE [LARGE SCALE GENOMIC DNA]</scope>
    <source>
        <strain evidence="2">SC-089</strain>
    </source>
</reference>
<name>A0A225MGQ6_9BURK</name>
<dbReference type="Pfam" id="PF00702">
    <property type="entry name" value="Hydrolase"/>
    <property type="match status" value="1"/>
</dbReference>
<dbReference type="Gene3D" id="3.40.50.1000">
    <property type="entry name" value="HAD superfamily/HAD-like"/>
    <property type="match status" value="1"/>
</dbReference>
<organism evidence="1 2">
    <name type="scientific">Candidimonas nitroreducens</name>
    <dbReference type="NCBI Taxonomy" id="683354"/>
    <lineage>
        <taxon>Bacteria</taxon>
        <taxon>Pseudomonadati</taxon>
        <taxon>Pseudomonadota</taxon>
        <taxon>Betaproteobacteria</taxon>
        <taxon>Burkholderiales</taxon>
        <taxon>Alcaligenaceae</taxon>
        <taxon>Candidimonas</taxon>
    </lineage>
</organism>
<dbReference type="Proteomes" id="UP000214603">
    <property type="component" value="Unassembled WGS sequence"/>
</dbReference>
<keyword evidence="2" id="KW-1185">Reference proteome</keyword>
<sequence length="227" mass="25452">MQASDVIVFLFDCDNTLLDNDRVQDDLRALLERSFGKAACERYWQIFEELRASLGYADYLAALQRLRPEVDNDPRLFDASAFLLDYPFAERLYPGALDMLERVHAYSTPAILSDGDVVFQPHKIRRAGLWNAVAGRVLIYVHKDRRLGDIQARLPAGHYIMVDDKPHILAAMKAVMGERLTTVSVDQGHYARQSDGAAVPAADVALENIADLRGLDRASLLEAARPR</sequence>
<dbReference type="AlphaFoldDB" id="A0A225MGQ6"/>